<evidence type="ECO:0000256" key="2">
    <source>
        <dbReference type="ARBA" id="ARBA00022692"/>
    </source>
</evidence>
<name>A0ABQ9NI72_9PEZI</name>
<gene>
    <name evidence="8" type="ORF">H2201_007719</name>
</gene>
<feature type="region of interest" description="Disordered" evidence="5">
    <location>
        <begin position="270"/>
        <end position="304"/>
    </location>
</feature>
<feature type="region of interest" description="Disordered" evidence="5">
    <location>
        <begin position="364"/>
        <end position="488"/>
    </location>
</feature>
<dbReference type="Pfam" id="PF09463">
    <property type="entry name" value="Opy2"/>
    <property type="match status" value="1"/>
</dbReference>
<evidence type="ECO:0000256" key="4">
    <source>
        <dbReference type="ARBA" id="ARBA00023136"/>
    </source>
</evidence>
<evidence type="ECO:0000256" key="1">
    <source>
        <dbReference type="ARBA" id="ARBA00004167"/>
    </source>
</evidence>
<dbReference type="InterPro" id="IPR018571">
    <property type="entry name" value="Membrane_anchor_Opy2_N"/>
</dbReference>
<evidence type="ECO:0000313" key="8">
    <source>
        <dbReference type="EMBL" id="KAJ9658639.1"/>
    </source>
</evidence>
<evidence type="ECO:0000256" key="6">
    <source>
        <dbReference type="SAM" id="Phobius"/>
    </source>
</evidence>
<comment type="caution">
    <text evidence="8">The sequence shown here is derived from an EMBL/GenBank/DDBJ whole genome shotgun (WGS) entry which is preliminary data.</text>
</comment>
<evidence type="ECO:0000259" key="7">
    <source>
        <dbReference type="Pfam" id="PF09463"/>
    </source>
</evidence>
<proteinExistence type="predicted"/>
<comment type="subcellular location">
    <subcellularLocation>
        <location evidence="1">Membrane</location>
        <topology evidence="1">Single-pass membrane protein</topology>
    </subcellularLocation>
</comment>
<organism evidence="8 9">
    <name type="scientific">Coniosporium apollinis</name>
    <dbReference type="NCBI Taxonomy" id="61459"/>
    <lineage>
        <taxon>Eukaryota</taxon>
        <taxon>Fungi</taxon>
        <taxon>Dikarya</taxon>
        <taxon>Ascomycota</taxon>
        <taxon>Pezizomycotina</taxon>
        <taxon>Dothideomycetes</taxon>
        <taxon>Dothideomycetes incertae sedis</taxon>
        <taxon>Coniosporium</taxon>
    </lineage>
</organism>
<keyword evidence="9" id="KW-1185">Reference proteome</keyword>
<dbReference type="PANTHER" id="PTHR15549">
    <property type="entry name" value="PAIRED IMMUNOGLOBULIN-LIKE TYPE 2 RECEPTOR"/>
    <property type="match status" value="1"/>
</dbReference>
<evidence type="ECO:0000313" key="9">
    <source>
        <dbReference type="Proteomes" id="UP001172684"/>
    </source>
</evidence>
<sequence length="488" mass="51602">MAATGSGMDRSLRRIFKRCVECPLVNPSCPVCPSGQVCSQIAESCDSCARTECVPISLSTSPNGEKNQNSGPNVGAIAGGVIGGIVFVAILTWLIWKFWIKRRRDEYEYGDWNDADAPVEKGGDDFTKRRDARASTHTVASLASTIATRASNVIQIAFIPGVTTRDGPASPDLLVPPVPPIPSAMGSPSIHGSPYSTEDQHFFVPGDLRGSTYSGLTDGSDARSSYRHLSLTPSLARNSVASTVYRNNAVVDPMPAQTVVRGKAAVVSVKSSQSNSPVGTPGAETPPVPSIDYSKFTSKGPSRVQIPHSLASSARSTPHGSIRSVQTVGKPKALTIIKREKAPVRMTSSDTLQSQNTIISFETADSSPSVPIGLAPSSSRPLTHVSEASTSSAGTAHRRARQSDNLLDDSDSDGEGDHDRARMSLLGRDSQITEIADTPALPISPFMDAGRQGGLEAVEEEEDRSRLAAGGSRGRARSPFGDEHAVEQ</sequence>
<reference evidence="8" key="1">
    <citation type="submission" date="2022-10" db="EMBL/GenBank/DDBJ databases">
        <title>Culturing micro-colonial fungi from biological soil crusts in the Mojave desert and describing Neophaeococcomyces mojavensis, and introducing the new genera and species Taxawa tesnikishii.</title>
        <authorList>
            <person name="Kurbessoian T."/>
            <person name="Stajich J.E."/>
        </authorList>
    </citation>
    <scope>NUCLEOTIDE SEQUENCE</scope>
    <source>
        <strain evidence="8">TK_1</strain>
    </source>
</reference>
<accession>A0ABQ9NI72</accession>
<keyword evidence="4 6" id="KW-0472">Membrane</keyword>
<dbReference type="InterPro" id="IPR051694">
    <property type="entry name" value="Immunoregulatory_rcpt-like"/>
</dbReference>
<keyword evidence="2 6" id="KW-0812">Transmembrane</keyword>
<keyword evidence="3 6" id="KW-1133">Transmembrane helix</keyword>
<feature type="domain" description="Membrane anchor Opy2 N-terminal" evidence="7">
    <location>
        <begin position="19"/>
        <end position="53"/>
    </location>
</feature>
<dbReference type="Proteomes" id="UP001172684">
    <property type="component" value="Unassembled WGS sequence"/>
</dbReference>
<feature type="compositionally biased region" description="Polar residues" evidence="5">
    <location>
        <begin position="376"/>
        <end position="394"/>
    </location>
</feature>
<protein>
    <recommendedName>
        <fullName evidence="7">Membrane anchor Opy2 N-terminal domain-containing protein</fullName>
    </recommendedName>
</protein>
<evidence type="ECO:0000256" key="5">
    <source>
        <dbReference type="SAM" id="MobiDB-lite"/>
    </source>
</evidence>
<evidence type="ECO:0000256" key="3">
    <source>
        <dbReference type="ARBA" id="ARBA00022989"/>
    </source>
</evidence>
<dbReference type="EMBL" id="JAPDRL010000085">
    <property type="protein sequence ID" value="KAJ9658639.1"/>
    <property type="molecule type" value="Genomic_DNA"/>
</dbReference>
<feature type="transmembrane region" description="Helical" evidence="6">
    <location>
        <begin position="74"/>
        <end position="96"/>
    </location>
</feature>
<dbReference type="Gene3D" id="1.20.5.100">
    <property type="entry name" value="Cytochrome c1, transmembrane anchor, C-terminal"/>
    <property type="match status" value="1"/>
</dbReference>
<feature type="compositionally biased region" description="Low complexity" evidence="5">
    <location>
        <begin position="270"/>
        <end position="279"/>
    </location>
</feature>